<keyword evidence="4" id="KW-1185">Reference proteome</keyword>
<dbReference type="EMBL" id="CAKOGP040001785">
    <property type="protein sequence ID" value="CAJ1951528.1"/>
    <property type="molecule type" value="Genomic_DNA"/>
</dbReference>
<gene>
    <name evidence="3" type="ORF">CYCCA115_LOCUS13115</name>
</gene>
<proteinExistence type="predicted"/>
<comment type="caution">
    <text evidence="3">The sequence shown here is derived from an EMBL/GenBank/DDBJ whole genome shotgun (WGS) entry which is preliminary data.</text>
</comment>
<accession>A0AAD2FSE0</accession>
<evidence type="ECO:0000256" key="1">
    <source>
        <dbReference type="PROSITE-ProRule" id="PRU00047"/>
    </source>
</evidence>
<dbReference type="AlphaFoldDB" id="A0AAD2FSE0"/>
<feature type="domain" description="CCHC-type" evidence="2">
    <location>
        <begin position="339"/>
        <end position="353"/>
    </location>
</feature>
<evidence type="ECO:0000259" key="2">
    <source>
        <dbReference type="PROSITE" id="PS50158"/>
    </source>
</evidence>
<name>A0AAD2FSE0_9STRA</name>
<dbReference type="Proteomes" id="UP001295423">
    <property type="component" value="Unassembled WGS sequence"/>
</dbReference>
<dbReference type="PROSITE" id="PS50158">
    <property type="entry name" value="ZF_CCHC"/>
    <property type="match status" value="1"/>
</dbReference>
<keyword evidence="1" id="KW-0479">Metal-binding</keyword>
<dbReference type="InterPro" id="IPR001878">
    <property type="entry name" value="Znf_CCHC"/>
</dbReference>
<dbReference type="SUPFAM" id="SSF57756">
    <property type="entry name" value="Retrovirus zinc finger-like domains"/>
    <property type="match status" value="1"/>
</dbReference>
<sequence>MDVSITRQMIMDQAHHKEIIAAMAALGEEFSMRAATRDGEPDNEAYEKWSKQQIAKTQFQALEQALTATYVGLQQGMETPNQQLAKLNMIRYEGGTMMYDSVATLFGRIATILNGFNHENPPPTNLSDLAGVAFQAFTQEIKDVVAEHLETGAAGPLLMDYPSNLSRMHRLRERAEKEEKRIKQIVGIANSAGRIRPNRSYVPGRSAPPRPGGRAFAGFHQPEFQGSKGFQGYQGFQDDRSFQAPEIETAGTFLTTMTTPTTMAAKQNVRVTDGQGRQLVVPTSDSKLYCPEAVVNMLSCMSMIEELQQQQEEENGWTMLSQAEEALQKASGKPYPIHCWGCNEEGHNFRDCPHKEDPQVLKRFYEKLDQWKQRKNEERNRNRNNNSHYRRGGYMTQAICDTVRAIEDPQTESGERTNLLVNLVEAVTAHTSTAASRKRPKRQSTQPALSFVTFGSFAAMEQAHQLNFSVNDMLAFLNFPIGLNESNAANLKGLYDTGGCCNMGKKEYHLAIAKQHPHLVKQIFDLQKIRYAPIKIGGIKDSVEIDVIIEYFIPFENGQGENHTLMIGLTDDLPINTLYGLPFILKAKLVAQFYRNAVISNFFNQEFDLTLECPRLLPTEHVERNQSSDRKVFSVRFDTTDENL</sequence>
<dbReference type="InterPro" id="IPR036875">
    <property type="entry name" value="Znf_CCHC_sf"/>
</dbReference>
<keyword evidence="1" id="KW-0863">Zinc-finger</keyword>
<dbReference type="GO" id="GO:0008270">
    <property type="term" value="F:zinc ion binding"/>
    <property type="evidence" value="ECO:0007669"/>
    <property type="project" value="UniProtKB-KW"/>
</dbReference>
<evidence type="ECO:0000313" key="4">
    <source>
        <dbReference type="Proteomes" id="UP001295423"/>
    </source>
</evidence>
<protein>
    <recommendedName>
        <fullName evidence="2">CCHC-type domain-containing protein</fullName>
    </recommendedName>
</protein>
<keyword evidence="1" id="KW-0862">Zinc</keyword>
<organism evidence="3 4">
    <name type="scientific">Cylindrotheca closterium</name>
    <dbReference type="NCBI Taxonomy" id="2856"/>
    <lineage>
        <taxon>Eukaryota</taxon>
        <taxon>Sar</taxon>
        <taxon>Stramenopiles</taxon>
        <taxon>Ochrophyta</taxon>
        <taxon>Bacillariophyta</taxon>
        <taxon>Bacillariophyceae</taxon>
        <taxon>Bacillariophycidae</taxon>
        <taxon>Bacillariales</taxon>
        <taxon>Bacillariaceae</taxon>
        <taxon>Cylindrotheca</taxon>
    </lineage>
</organism>
<dbReference type="GO" id="GO:0003676">
    <property type="term" value="F:nucleic acid binding"/>
    <property type="evidence" value="ECO:0007669"/>
    <property type="project" value="InterPro"/>
</dbReference>
<evidence type="ECO:0000313" key="3">
    <source>
        <dbReference type="EMBL" id="CAJ1951528.1"/>
    </source>
</evidence>
<reference evidence="3" key="1">
    <citation type="submission" date="2023-08" db="EMBL/GenBank/DDBJ databases">
        <authorList>
            <person name="Audoor S."/>
            <person name="Bilcke G."/>
        </authorList>
    </citation>
    <scope>NUCLEOTIDE SEQUENCE</scope>
</reference>